<name>A0ACC1QQV7_9HYPO</name>
<sequence>MAIEPAFLHYSIASPLSVSCIDMVYQPDECHDHLLDDVYDCLPTAELSSQNGSHRTRSAKEDRKKRHHCLHFLKYPMFIIVCFLLVFSFIMTDIVENGHINTLRSCLTRANVLTVPIGSPDWIAELATYNSRMNHTPSVIVIARSIKHIQSALTCAAQAKVRVAAKSGGHSFGSYSLGGQDGHLVIVLDRMNQVELREDNTAVIQPGAKLGQVALRLHEKGRRAIAHGICPSVGIAGHVLHGGLGMATRTYGLALDWLTAAKLVLADGSVLYCSKQNNSDIFWALRGAGSSFGVVAELEFDTFEAPTEVTHFTYRLPWNEQSAVDGIMAIQDFITQAPKELNMMILMTTGISLLDGSFHGPESRLRDVLDPLLETLQVRVGRVENGDWISNLRVLARNESLEGAAPYHKTRSMYATNVVTGLLLRPQISSLMAQLFNTVNGSSGGSWAYMLEIFGGDESVVRNLPDSDSSFPHRDKLFAHQFNSEGSQRYFQEQGFSLLQGFRDTLTMSIAADEWGMYANYVDTQLSDGIAQKLYWSKGLSRLELLKAQVDPHDMFWNPQGVRPRQPA</sequence>
<protein>
    <submittedName>
        <fullName evidence="1">Uncharacterized protein</fullName>
    </submittedName>
</protein>
<dbReference type="EMBL" id="JANAKD010000752">
    <property type="protein sequence ID" value="KAJ3489147.1"/>
    <property type="molecule type" value="Genomic_DNA"/>
</dbReference>
<proteinExistence type="predicted"/>
<reference evidence="1" key="1">
    <citation type="submission" date="2022-07" db="EMBL/GenBank/DDBJ databases">
        <title>Genome Sequence of Lecanicillium saksenae.</title>
        <authorList>
            <person name="Buettner E."/>
        </authorList>
    </citation>
    <scope>NUCLEOTIDE SEQUENCE</scope>
    <source>
        <strain evidence="1">VT-O1</strain>
    </source>
</reference>
<gene>
    <name evidence="1" type="ORF">NLG97_g6057</name>
</gene>
<accession>A0ACC1QQV7</accession>
<evidence type="ECO:0000313" key="1">
    <source>
        <dbReference type="EMBL" id="KAJ3489147.1"/>
    </source>
</evidence>
<evidence type="ECO:0000313" key="2">
    <source>
        <dbReference type="Proteomes" id="UP001148737"/>
    </source>
</evidence>
<keyword evidence="2" id="KW-1185">Reference proteome</keyword>
<organism evidence="1 2">
    <name type="scientific">Lecanicillium saksenae</name>
    <dbReference type="NCBI Taxonomy" id="468837"/>
    <lineage>
        <taxon>Eukaryota</taxon>
        <taxon>Fungi</taxon>
        <taxon>Dikarya</taxon>
        <taxon>Ascomycota</taxon>
        <taxon>Pezizomycotina</taxon>
        <taxon>Sordariomycetes</taxon>
        <taxon>Hypocreomycetidae</taxon>
        <taxon>Hypocreales</taxon>
        <taxon>Cordycipitaceae</taxon>
        <taxon>Lecanicillium</taxon>
    </lineage>
</organism>
<comment type="caution">
    <text evidence="1">The sequence shown here is derived from an EMBL/GenBank/DDBJ whole genome shotgun (WGS) entry which is preliminary data.</text>
</comment>
<dbReference type="Proteomes" id="UP001148737">
    <property type="component" value="Unassembled WGS sequence"/>
</dbReference>